<dbReference type="PANTHER" id="PTHR43215:SF14">
    <property type="entry name" value="RADIAL SPOKE HEAD 1 HOMOLOG"/>
    <property type="match status" value="1"/>
</dbReference>
<accession>A0A4U1CA90</accession>
<reference evidence="4 5" key="1">
    <citation type="submission" date="2019-04" db="EMBL/GenBank/DDBJ databases">
        <title>Pedobacter sp. AR-2-6 sp. nov., isolated from Arctic soil.</title>
        <authorList>
            <person name="Dahal R.H."/>
            <person name="Kim D.-U."/>
        </authorList>
    </citation>
    <scope>NUCLEOTIDE SEQUENCE [LARGE SCALE GENOMIC DNA]</scope>
    <source>
        <strain evidence="4 5">AR-2-6</strain>
    </source>
</reference>
<dbReference type="Pfam" id="PF02493">
    <property type="entry name" value="MORN"/>
    <property type="match status" value="9"/>
</dbReference>
<gene>
    <name evidence="4" type="ORF">FA045_02080</name>
</gene>
<feature type="chain" id="PRO_5020846259" description="MORN repeat protein" evidence="3">
    <location>
        <begin position="24"/>
        <end position="627"/>
    </location>
</feature>
<evidence type="ECO:0000313" key="5">
    <source>
        <dbReference type="Proteomes" id="UP000310477"/>
    </source>
</evidence>
<dbReference type="SUPFAM" id="SSF82185">
    <property type="entry name" value="Histone H3 K4-specific methyltransferase SET7/9 N-terminal domain"/>
    <property type="match status" value="5"/>
</dbReference>
<proteinExistence type="predicted"/>
<feature type="compositionally biased region" description="Basic and acidic residues" evidence="2">
    <location>
        <begin position="34"/>
        <end position="49"/>
    </location>
</feature>
<name>A0A4U1CA90_9SPHI</name>
<comment type="caution">
    <text evidence="4">The sequence shown here is derived from an EMBL/GenBank/DDBJ whole genome shotgun (WGS) entry which is preliminary data.</text>
</comment>
<dbReference type="PANTHER" id="PTHR43215">
    <property type="entry name" value="RADIAL SPOKE HEAD 1 HOMOLOG"/>
    <property type="match status" value="1"/>
</dbReference>
<keyword evidence="5" id="KW-1185">Reference proteome</keyword>
<dbReference type="GO" id="GO:0005829">
    <property type="term" value="C:cytosol"/>
    <property type="evidence" value="ECO:0007669"/>
    <property type="project" value="TreeGrafter"/>
</dbReference>
<evidence type="ECO:0008006" key="6">
    <source>
        <dbReference type="Google" id="ProtNLM"/>
    </source>
</evidence>
<sequence>MKKNLYKLCVLFFLIPVAGSAQYVGGQNQALKEKRDAQKEADKQADRNRQANTPANRNTSLSAADLKDFETWWNNRNVKTEPKVIVGARDTYAENAIYYSDIEQKRIEDIVIKYKNDLDVLVSKIVSFNMPCTSGNCKNGLGFSENSTFKLSANYIDGVKSGIATYYPKTGEINNINVTYENDFLSGIATIVYKDKIQFALNFTKNLVTNVATIYLPNQEKLNMHFNKGVISGRVTHIVNKNYFSQYVYRNNKAFSTVRSISIRGTYFPTSGMYSNGTRYFTHNIGYKIYDKKGDGSFYFGELKDDVRSGMGSYVWENSSSYHGNWKKGEMTGQGTFYYADGGIYIGNFKDGKFSGIGVLEQANGNTYTGNFEEGKQAGKGKFVYANGDIYEGEFRNNKITGTGTMLFIDGSKYEGDWLNGQYHEKGTLTRKDGFYIKGAFLNGNESIVKYYNPNHQEVTKLVYYDLPESGFAKRKLENGDIYEGNWLNGKYHGEGKINYTNGNKFEGQFFEGNRKYGLFIWLSGSSYFGEFVNNQATGKTRFTWANGDYYIGEYLNWKLTGFGTLYFKTSQSIYEGNWLDSKLNGKGKITKKNGYYKEGLFNNSVEVSVKYYDPNGKEVTRAAYDK</sequence>
<keyword evidence="1" id="KW-0677">Repeat</keyword>
<evidence type="ECO:0000256" key="1">
    <source>
        <dbReference type="ARBA" id="ARBA00022737"/>
    </source>
</evidence>
<dbReference type="Proteomes" id="UP000310477">
    <property type="component" value="Unassembled WGS sequence"/>
</dbReference>
<feature type="region of interest" description="Disordered" evidence="2">
    <location>
        <begin position="34"/>
        <end position="58"/>
    </location>
</feature>
<protein>
    <recommendedName>
        <fullName evidence="6">MORN repeat protein</fullName>
    </recommendedName>
</protein>
<evidence type="ECO:0000256" key="3">
    <source>
        <dbReference type="SAM" id="SignalP"/>
    </source>
</evidence>
<dbReference type="InterPro" id="IPR003409">
    <property type="entry name" value="MORN"/>
</dbReference>
<dbReference type="RefSeq" id="WP_136873937.1">
    <property type="nucleotide sequence ID" value="NZ_SWBO01000001.1"/>
</dbReference>
<evidence type="ECO:0000313" key="4">
    <source>
        <dbReference type="EMBL" id="TKC03379.1"/>
    </source>
</evidence>
<organism evidence="4 5">
    <name type="scientific">Pedobacter cryotolerans</name>
    <dbReference type="NCBI Taxonomy" id="2571270"/>
    <lineage>
        <taxon>Bacteria</taxon>
        <taxon>Pseudomonadati</taxon>
        <taxon>Bacteroidota</taxon>
        <taxon>Sphingobacteriia</taxon>
        <taxon>Sphingobacteriales</taxon>
        <taxon>Sphingobacteriaceae</taxon>
        <taxon>Pedobacter</taxon>
    </lineage>
</organism>
<dbReference type="OrthoDB" id="977972at2"/>
<dbReference type="AlphaFoldDB" id="A0A4U1CA90"/>
<evidence type="ECO:0000256" key="2">
    <source>
        <dbReference type="SAM" id="MobiDB-lite"/>
    </source>
</evidence>
<dbReference type="EMBL" id="SWBO01000001">
    <property type="protein sequence ID" value="TKC03379.1"/>
    <property type="molecule type" value="Genomic_DNA"/>
</dbReference>
<feature type="signal peptide" evidence="3">
    <location>
        <begin position="1"/>
        <end position="23"/>
    </location>
</feature>
<keyword evidence="3" id="KW-0732">Signal</keyword>
<dbReference type="Gene3D" id="2.20.110.10">
    <property type="entry name" value="Histone H3 K4-specific methyltransferase SET7/9 N-terminal domain"/>
    <property type="match status" value="4"/>
</dbReference>
<dbReference type="SMART" id="SM00698">
    <property type="entry name" value="MORN"/>
    <property type="match status" value="10"/>
</dbReference>